<dbReference type="EMBL" id="JBAFUR010000002">
    <property type="protein sequence ID" value="MFG1252482.1"/>
    <property type="molecule type" value="Genomic_DNA"/>
</dbReference>
<feature type="domain" description="Beta-lactamase-related" evidence="3">
    <location>
        <begin position="60"/>
        <end position="393"/>
    </location>
</feature>
<dbReference type="PANTHER" id="PTHR46825:SF15">
    <property type="entry name" value="BETA-LACTAMASE-RELATED DOMAIN-CONTAINING PROTEIN"/>
    <property type="match status" value="1"/>
</dbReference>
<dbReference type="GO" id="GO:0016787">
    <property type="term" value="F:hydrolase activity"/>
    <property type="evidence" value="ECO:0007669"/>
    <property type="project" value="UniProtKB-KW"/>
</dbReference>
<comment type="caution">
    <text evidence="5">The sequence shown here is derived from an EMBL/GenBank/DDBJ whole genome shotgun (WGS) entry which is preliminary data.</text>
</comment>
<evidence type="ECO:0000256" key="1">
    <source>
        <dbReference type="SAM" id="MobiDB-lite"/>
    </source>
</evidence>
<sequence>MMTPLSLARLLLTRPLLAALLAAAPLPAFAHDPIDGSKPPPQTSGVSIPPGQIGRAVKEIDSLAQEMMARSGVPGLAVVVVQDGKVLALKGYGVRKAGEAAPVEADTVFQLASLSKAVGAGVVAHEVGKGRVKWDMPVRTLLPWFALSDPWVSDHVTLADLYSHRSGLPDHAGDELESIGFDRRQVLERLRLLPLAPFRASYFYTNFGLTAAAEGVATAAGKEWADLSQAVLYKPLGMAATSSRFADFMARPNRAIPHVRADGKADGSFVPKYQRDPDAQAPAGGVSSSARDMGKWLAFVLGNGTFEGKEIVPAAALLPAMRGETISSPAYAVDARPGTYGYGFGVGVSPAGRVTLDHSGAFILGAATNFVLLPSEKLGIVVLTNAQPTGAPEALAMSFMDFVQFGGLTRDWYAAYQPLIMPMYKPAGDLVGKAPPQKPEPAKPLANYTGTYANAYFGDATVAEEAGGLVLIIGPLPRRYPLAHWSGDIFTFRPVGEETFPPGTISQVKFADGRMSVEIFNDNGLGTFARK</sequence>
<evidence type="ECO:0000313" key="5">
    <source>
        <dbReference type="EMBL" id="MFG1252482.1"/>
    </source>
</evidence>
<accession>A0ABW6ZGR2</accession>
<dbReference type="InterPro" id="IPR050491">
    <property type="entry name" value="AmpC-like"/>
</dbReference>
<dbReference type="Gene3D" id="2.40.128.600">
    <property type="match status" value="1"/>
</dbReference>
<keyword evidence="6" id="KW-1185">Reference proteome</keyword>
<keyword evidence="2" id="KW-0732">Signal</keyword>
<feature type="region of interest" description="Disordered" evidence="1">
    <location>
        <begin position="267"/>
        <end position="288"/>
    </location>
</feature>
<dbReference type="Proteomes" id="UP001604043">
    <property type="component" value="Unassembled WGS sequence"/>
</dbReference>
<feature type="signal peptide" evidence="2">
    <location>
        <begin position="1"/>
        <end position="30"/>
    </location>
</feature>
<feature type="domain" description="Peptidase S12 Pab87-related C-terminal" evidence="4">
    <location>
        <begin position="435"/>
        <end position="493"/>
    </location>
</feature>
<evidence type="ECO:0000259" key="3">
    <source>
        <dbReference type="Pfam" id="PF00144"/>
    </source>
</evidence>
<feature type="chain" id="PRO_5045655788" evidence="2">
    <location>
        <begin position="31"/>
        <end position="531"/>
    </location>
</feature>
<dbReference type="Pfam" id="PF00144">
    <property type="entry name" value="Beta-lactamase"/>
    <property type="match status" value="1"/>
</dbReference>
<dbReference type="InterPro" id="IPR012338">
    <property type="entry name" value="Beta-lactam/transpept-like"/>
</dbReference>
<feature type="region of interest" description="Disordered" evidence="1">
    <location>
        <begin position="32"/>
        <end position="51"/>
    </location>
</feature>
<dbReference type="PANTHER" id="PTHR46825">
    <property type="entry name" value="D-ALANYL-D-ALANINE-CARBOXYPEPTIDASE/ENDOPEPTIDASE AMPH"/>
    <property type="match status" value="1"/>
</dbReference>
<organism evidence="5 6">
    <name type="scientific">Xanthobacter aminoxidans</name>
    <dbReference type="NCBI Taxonomy" id="186280"/>
    <lineage>
        <taxon>Bacteria</taxon>
        <taxon>Pseudomonadati</taxon>
        <taxon>Pseudomonadota</taxon>
        <taxon>Alphaproteobacteria</taxon>
        <taxon>Hyphomicrobiales</taxon>
        <taxon>Xanthobacteraceae</taxon>
        <taxon>Xanthobacter</taxon>
    </lineage>
</organism>
<keyword evidence="5" id="KW-0378">Hydrolase</keyword>
<protein>
    <submittedName>
        <fullName evidence="5">Serine hydrolase</fullName>
    </submittedName>
</protein>
<gene>
    <name evidence="5" type="ORF">V5F30_09735</name>
</gene>
<dbReference type="Pfam" id="PF11954">
    <property type="entry name" value="DUF3471"/>
    <property type="match status" value="1"/>
</dbReference>
<evidence type="ECO:0000256" key="2">
    <source>
        <dbReference type="SAM" id="SignalP"/>
    </source>
</evidence>
<reference evidence="5 6" key="1">
    <citation type="submission" date="2024-02" db="EMBL/GenBank/DDBJ databases">
        <title>Expansion and revision of Xanthobacter and proposal of Roseixanthobacter gen. nov.</title>
        <authorList>
            <person name="Soltysiak M.P.M."/>
            <person name="Jalihal A."/>
            <person name="Ory A."/>
            <person name="Chrisophersen C."/>
            <person name="Lee A.D."/>
            <person name="Boulton J."/>
            <person name="Springer M."/>
        </authorList>
    </citation>
    <scope>NUCLEOTIDE SEQUENCE [LARGE SCALE GENOMIC DNA]</scope>
    <source>
        <strain evidence="5 6">CB5</strain>
    </source>
</reference>
<evidence type="ECO:0000313" key="6">
    <source>
        <dbReference type="Proteomes" id="UP001604043"/>
    </source>
</evidence>
<dbReference type="InterPro" id="IPR021860">
    <property type="entry name" value="Peptidase_S12_Pab87-rel_C"/>
</dbReference>
<dbReference type="Gene3D" id="3.40.710.10">
    <property type="entry name" value="DD-peptidase/beta-lactamase superfamily"/>
    <property type="match status" value="1"/>
</dbReference>
<dbReference type="InterPro" id="IPR001466">
    <property type="entry name" value="Beta-lactam-related"/>
</dbReference>
<dbReference type="SUPFAM" id="SSF56601">
    <property type="entry name" value="beta-lactamase/transpeptidase-like"/>
    <property type="match status" value="1"/>
</dbReference>
<name>A0ABW6ZGR2_9HYPH</name>
<dbReference type="RefSeq" id="WP_394008077.1">
    <property type="nucleotide sequence ID" value="NZ_JBAFUR010000002.1"/>
</dbReference>
<evidence type="ECO:0000259" key="4">
    <source>
        <dbReference type="Pfam" id="PF11954"/>
    </source>
</evidence>
<proteinExistence type="predicted"/>